<dbReference type="Proteomes" id="UP000652219">
    <property type="component" value="Unassembled WGS sequence"/>
</dbReference>
<organism evidence="1 2">
    <name type="scientific">Colletotrichum sojae</name>
    <dbReference type="NCBI Taxonomy" id="2175907"/>
    <lineage>
        <taxon>Eukaryota</taxon>
        <taxon>Fungi</taxon>
        <taxon>Dikarya</taxon>
        <taxon>Ascomycota</taxon>
        <taxon>Pezizomycotina</taxon>
        <taxon>Sordariomycetes</taxon>
        <taxon>Hypocreomycetidae</taxon>
        <taxon>Glomerellales</taxon>
        <taxon>Glomerellaceae</taxon>
        <taxon>Colletotrichum</taxon>
        <taxon>Colletotrichum orchidearum species complex</taxon>
    </lineage>
</organism>
<evidence type="ECO:0000313" key="2">
    <source>
        <dbReference type="Proteomes" id="UP000652219"/>
    </source>
</evidence>
<name>A0A8H6JH58_9PEZI</name>
<accession>A0A8H6JH58</accession>
<dbReference type="AlphaFoldDB" id="A0A8H6JH58"/>
<proteinExistence type="predicted"/>
<evidence type="ECO:0000313" key="1">
    <source>
        <dbReference type="EMBL" id="KAF6812528.1"/>
    </source>
</evidence>
<dbReference type="EMBL" id="WIGN01000062">
    <property type="protein sequence ID" value="KAF6812528.1"/>
    <property type="molecule type" value="Genomic_DNA"/>
</dbReference>
<sequence length="38" mass="4222">MVFEQLVAIPVLFPPARPFLPTPRCEGILRAPDRAISC</sequence>
<keyword evidence="2" id="KW-1185">Reference proteome</keyword>
<gene>
    <name evidence="1" type="ORF">CSOJ01_05077</name>
</gene>
<protein>
    <submittedName>
        <fullName evidence="1">Uncharacterized protein</fullName>
    </submittedName>
</protein>
<comment type="caution">
    <text evidence="1">The sequence shown here is derived from an EMBL/GenBank/DDBJ whole genome shotgun (WGS) entry which is preliminary data.</text>
</comment>
<reference evidence="1 2" key="1">
    <citation type="journal article" date="2020" name="Phytopathology">
        <title>Genome Sequence Resources of Colletotrichum truncatum, C. plurivorum, C. musicola, and C. sojae: Four Species Pathogenic to Soybean (Glycine max).</title>
        <authorList>
            <person name="Rogerio F."/>
            <person name="Boufleur T.R."/>
            <person name="Ciampi-Guillardi M."/>
            <person name="Sukno S.A."/>
            <person name="Thon M.R."/>
            <person name="Massola Junior N.S."/>
            <person name="Baroncelli R."/>
        </authorList>
    </citation>
    <scope>NUCLEOTIDE SEQUENCE [LARGE SCALE GENOMIC DNA]</scope>
    <source>
        <strain evidence="1 2">LFN0009</strain>
    </source>
</reference>